<feature type="compositionally biased region" description="Polar residues" evidence="1">
    <location>
        <begin position="20"/>
        <end position="32"/>
    </location>
</feature>
<reference evidence="2 3" key="1">
    <citation type="submission" date="2024-12" db="EMBL/GenBank/DDBJ databases">
        <authorList>
            <person name="Hu S."/>
        </authorList>
    </citation>
    <scope>NUCLEOTIDE SEQUENCE [LARGE SCALE GENOMIC DNA]</scope>
    <source>
        <strain evidence="2 3">THG-T11</strain>
    </source>
</reference>
<evidence type="ECO:0000313" key="3">
    <source>
        <dbReference type="Proteomes" id="UP001517247"/>
    </source>
</evidence>
<proteinExistence type="predicted"/>
<protein>
    <submittedName>
        <fullName evidence="2">Uncharacterized protein</fullName>
    </submittedName>
</protein>
<comment type="caution">
    <text evidence="2">The sequence shown here is derived from an EMBL/GenBank/DDBJ whole genome shotgun (WGS) entry which is preliminary data.</text>
</comment>
<organism evidence="2 3">
    <name type="scientific">Pedobacter ureilyticus</name>
    <dbReference type="NCBI Taxonomy" id="1393051"/>
    <lineage>
        <taxon>Bacteria</taxon>
        <taxon>Pseudomonadati</taxon>
        <taxon>Bacteroidota</taxon>
        <taxon>Sphingobacteriia</taxon>
        <taxon>Sphingobacteriales</taxon>
        <taxon>Sphingobacteriaceae</taxon>
        <taxon>Pedobacter</taxon>
    </lineage>
</organism>
<feature type="region of interest" description="Disordered" evidence="1">
    <location>
        <begin position="1"/>
        <end position="32"/>
    </location>
</feature>
<name>A0ABW9J7X4_9SPHI</name>
<gene>
    <name evidence="2" type="ORF">E6A44_013705</name>
</gene>
<dbReference type="Proteomes" id="UP001517247">
    <property type="component" value="Unassembled WGS sequence"/>
</dbReference>
<dbReference type="RefSeq" id="WP_138723731.1">
    <property type="nucleotide sequence ID" value="NZ_SSHJ02000007.1"/>
</dbReference>
<evidence type="ECO:0000313" key="2">
    <source>
        <dbReference type="EMBL" id="MFN0256638.1"/>
    </source>
</evidence>
<accession>A0ABW9J7X4</accession>
<sequence length="139" mass="15349">MDNTTHKIIGQPAARDGLDNTGTQGLDSLSDDTYTGTVITAEQSSSHPDQHTPINISSPTDVGEKIIVDVLIREKLAHVIVTKNGWHFHINLDGKDIGSFELNEDGNIKRFPQPNSANIDDDVYFSPIEEKLKELNKLN</sequence>
<keyword evidence="3" id="KW-1185">Reference proteome</keyword>
<evidence type="ECO:0000256" key="1">
    <source>
        <dbReference type="SAM" id="MobiDB-lite"/>
    </source>
</evidence>
<dbReference type="EMBL" id="SSHJ02000007">
    <property type="protein sequence ID" value="MFN0256638.1"/>
    <property type="molecule type" value="Genomic_DNA"/>
</dbReference>